<feature type="domain" description="Glycosyltransferase RgtA/B/C/D-like" evidence="9">
    <location>
        <begin position="72"/>
        <end position="231"/>
    </location>
</feature>
<dbReference type="GO" id="GO:0016763">
    <property type="term" value="F:pentosyltransferase activity"/>
    <property type="evidence" value="ECO:0007669"/>
    <property type="project" value="TreeGrafter"/>
</dbReference>
<feature type="transmembrane region" description="Helical" evidence="8">
    <location>
        <begin position="95"/>
        <end position="114"/>
    </location>
</feature>
<dbReference type="Pfam" id="PF13231">
    <property type="entry name" value="PMT_2"/>
    <property type="match status" value="1"/>
</dbReference>
<feature type="transmembrane region" description="Helical" evidence="8">
    <location>
        <begin position="301"/>
        <end position="321"/>
    </location>
</feature>
<feature type="transmembrane region" description="Helical" evidence="8">
    <location>
        <begin position="12"/>
        <end position="31"/>
    </location>
</feature>
<dbReference type="RefSeq" id="WP_106926812.1">
    <property type="nucleotide sequence ID" value="NZ_PYFT01000001.1"/>
</dbReference>
<feature type="transmembrane region" description="Helical" evidence="8">
    <location>
        <begin position="195"/>
        <end position="212"/>
    </location>
</feature>
<dbReference type="EMBL" id="PYFT01000001">
    <property type="protein sequence ID" value="PSR52814.1"/>
    <property type="molecule type" value="Genomic_DNA"/>
</dbReference>
<feature type="transmembrane region" description="Helical" evidence="8">
    <location>
        <begin position="123"/>
        <end position="141"/>
    </location>
</feature>
<evidence type="ECO:0000313" key="11">
    <source>
        <dbReference type="Proteomes" id="UP000240357"/>
    </source>
</evidence>
<feature type="transmembrane region" description="Helical" evidence="8">
    <location>
        <begin position="147"/>
        <end position="163"/>
    </location>
</feature>
<evidence type="ECO:0000259" key="9">
    <source>
        <dbReference type="Pfam" id="PF13231"/>
    </source>
</evidence>
<keyword evidence="6 8" id="KW-1133">Transmembrane helix</keyword>
<dbReference type="GO" id="GO:0005886">
    <property type="term" value="C:plasma membrane"/>
    <property type="evidence" value="ECO:0007669"/>
    <property type="project" value="UniProtKB-SubCell"/>
</dbReference>
<evidence type="ECO:0000256" key="6">
    <source>
        <dbReference type="ARBA" id="ARBA00022989"/>
    </source>
</evidence>
<keyword evidence="7 8" id="KW-0472">Membrane</keyword>
<feature type="transmembrane region" description="Helical" evidence="8">
    <location>
        <begin position="219"/>
        <end position="239"/>
    </location>
</feature>
<feature type="transmembrane region" description="Helical" evidence="8">
    <location>
        <begin position="421"/>
        <end position="441"/>
    </location>
</feature>
<dbReference type="AlphaFoldDB" id="A0A2T2YBD3"/>
<keyword evidence="11" id="KW-1185">Reference proteome</keyword>
<evidence type="ECO:0000256" key="8">
    <source>
        <dbReference type="SAM" id="Phobius"/>
    </source>
</evidence>
<dbReference type="GO" id="GO:0009103">
    <property type="term" value="P:lipopolysaccharide biosynthetic process"/>
    <property type="evidence" value="ECO:0007669"/>
    <property type="project" value="UniProtKB-ARBA"/>
</dbReference>
<name>A0A2T2YBD3_9BACT</name>
<proteinExistence type="predicted"/>
<dbReference type="InterPro" id="IPR050297">
    <property type="entry name" value="LipidA_mod_glycosyltrf_83"/>
</dbReference>
<keyword evidence="2" id="KW-1003">Cell membrane</keyword>
<evidence type="ECO:0000313" key="10">
    <source>
        <dbReference type="EMBL" id="PSR52814.1"/>
    </source>
</evidence>
<evidence type="ECO:0000256" key="4">
    <source>
        <dbReference type="ARBA" id="ARBA00022679"/>
    </source>
</evidence>
<keyword evidence="4" id="KW-0808">Transferase</keyword>
<feature type="transmembrane region" description="Helical" evidence="8">
    <location>
        <begin position="267"/>
        <end position="289"/>
    </location>
</feature>
<feature type="transmembrane region" description="Helical" evidence="8">
    <location>
        <begin position="361"/>
        <end position="381"/>
    </location>
</feature>
<accession>A0A2T2YBD3</accession>
<sequence>MPQTLNQTPSLLQKTSVQVVLLFILIYATFFQNLQAIEPSLMEARNFITVREMTQHGNWLIPTLNGEPRLAKPPLPTWLTAISVLATGDLYNLGALRFPAVLISGLAVYFLYLLTRQLTTDRLLPFLAGAVLATSFSFFNIGRQGTWDIYCHAFMMGSIWLLVKGMQANSKAFGCFVGSGILLGCSFLSKGPVAFYALLLPFLLSYGYGYGATAFKKHWFGILLAFFICMVISLAWPMYVYLQEPAKLATNITNESTAWVNRHVKPFWFYLSFPWQAGIWAIFVVAALISPYARQRIAPYGNYRFFSSWIFIGLFLLSVIPEKKERYLLPLLLPMALITAYYIRFLLDAFNRRNTTRADRFVFRVNGILFILIALGLPILLYQKAFAKHSINLNVFVVSSIFYLVLGICFLIAVKKRNFGLFLIGAIGVHILTIFILLPNYQNMLYPVNNYVGLDKVRAQKNLDKLPFYALHEISPEHIWEIGKKVDTITVVNQKLKLPTTFPLALFSRDSLSAAMLPEYNLRLKPLAQYQYDRRHPERVYYLYLISR</sequence>
<keyword evidence="3" id="KW-0328">Glycosyltransferase</keyword>
<protein>
    <recommendedName>
        <fullName evidence="9">Glycosyltransferase RgtA/B/C/D-like domain-containing protein</fullName>
    </recommendedName>
</protein>
<evidence type="ECO:0000256" key="2">
    <source>
        <dbReference type="ARBA" id="ARBA00022475"/>
    </source>
</evidence>
<dbReference type="PANTHER" id="PTHR33908:SF3">
    <property type="entry name" value="UNDECAPRENYL PHOSPHATE-ALPHA-4-AMINO-4-DEOXY-L-ARABINOSE ARABINOSYL TRANSFERASE"/>
    <property type="match status" value="1"/>
</dbReference>
<evidence type="ECO:0000256" key="3">
    <source>
        <dbReference type="ARBA" id="ARBA00022676"/>
    </source>
</evidence>
<organism evidence="10 11">
    <name type="scientific">Adhaeribacter arboris</name>
    <dbReference type="NCBI Taxonomy" id="2072846"/>
    <lineage>
        <taxon>Bacteria</taxon>
        <taxon>Pseudomonadati</taxon>
        <taxon>Bacteroidota</taxon>
        <taxon>Cytophagia</taxon>
        <taxon>Cytophagales</taxon>
        <taxon>Hymenobacteraceae</taxon>
        <taxon>Adhaeribacter</taxon>
    </lineage>
</organism>
<dbReference type="PANTHER" id="PTHR33908">
    <property type="entry name" value="MANNOSYLTRANSFERASE YKCB-RELATED"/>
    <property type="match status" value="1"/>
</dbReference>
<evidence type="ECO:0000256" key="1">
    <source>
        <dbReference type="ARBA" id="ARBA00004651"/>
    </source>
</evidence>
<dbReference type="Proteomes" id="UP000240357">
    <property type="component" value="Unassembled WGS sequence"/>
</dbReference>
<dbReference type="OrthoDB" id="9792789at2"/>
<keyword evidence="5 8" id="KW-0812">Transmembrane</keyword>
<evidence type="ECO:0000256" key="5">
    <source>
        <dbReference type="ARBA" id="ARBA00022692"/>
    </source>
</evidence>
<reference evidence="10 11" key="1">
    <citation type="submission" date="2018-03" db="EMBL/GenBank/DDBJ databases">
        <title>Adhaeribacter sp. HMF7605 Genome sequencing and assembly.</title>
        <authorList>
            <person name="Kang H."/>
            <person name="Kang J."/>
            <person name="Cha I."/>
            <person name="Kim H."/>
            <person name="Joh K."/>
        </authorList>
    </citation>
    <scope>NUCLEOTIDE SEQUENCE [LARGE SCALE GENOMIC DNA]</scope>
    <source>
        <strain evidence="10 11">HMF7605</strain>
    </source>
</reference>
<dbReference type="GO" id="GO:0010041">
    <property type="term" value="P:response to iron(III) ion"/>
    <property type="evidence" value="ECO:0007669"/>
    <property type="project" value="TreeGrafter"/>
</dbReference>
<comment type="caution">
    <text evidence="10">The sequence shown here is derived from an EMBL/GenBank/DDBJ whole genome shotgun (WGS) entry which is preliminary data.</text>
</comment>
<dbReference type="InterPro" id="IPR038731">
    <property type="entry name" value="RgtA/B/C-like"/>
</dbReference>
<comment type="subcellular location">
    <subcellularLocation>
        <location evidence="1">Cell membrane</location>
        <topology evidence="1">Multi-pass membrane protein</topology>
    </subcellularLocation>
</comment>
<feature type="transmembrane region" description="Helical" evidence="8">
    <location>
        <begin position="327"/>
        <end position="349"/>
    </location>
</feature>
<feature type="transmembrane region" description="Helical" evidence="8">
    <location>
        <begin position="393"/>
        <end position="414"/>
    </location>
</feature>
<evidence type="ECO:0000256" key="7">
    <source>
        <dbReference type="ARBA" id="ARBA00023136"/>
    </source>
</evidence>
<gene>
    <name evidence="10" type="ORF">AHMF7605_04385</name>
</gene>